<proteinExistence type="predicted"/>
<organism evidence="1 2">
    <name type="scientific">Solanum commersonii</name>
    <name type="common">Commerson's wild potato</name>
    <name type="synonym">Commerson's nightshade</name>
    <dbReference type="NCBI Taxonomy" id="4109"/>
    <lineage>
        <taxon>Eukaryota</taxon>
        <taxon>Viridiplantae</taxon>
        <taxon>Streptophyta</taxon>
        <taxon>Embryophyta</taxon>
        <taxon>Tracheophyta</taxon>
        <taxon>Spermatophyta</taxon>
        <taxon>Magnoliopsida</taxon>
        <taxon>eudicotyledons</taxon>
        <taxon>Gunneridae</taxon>
        <taxon>Pentapetalae</taxon>
        <taxon>asterids</taxon>
        <taxon>lamiids</taxon>
        <taxon>Solanales</taxon>
        <taxon>Solanaceae</taxon>
        <taxon>Solanoideae</taxon>
        <taxon>Solaneae</taxon>
        <taxon>Solanum</taxon>
    </lineage>
</organism>
<keyword evidence="2" id="KW-1185">Reference proteome</keyword>
<dbReference type="EMBL" id="JACXVP010000003">
    <property type="protein sequence ID" value="KAG5614277.1"/>
    <property type="molecule type" value="Genomic_DNA"/>
</dbReference>
<protein>
    <submittedName>
        <fullName evidence="1">Uncharacterized protein</fullName>
    </submittedName>
</protein>
<sequence>MGQGGAGYSVYRAERVRAYVGPGRGGFVWGRAKTKNYAMRGKTGWGKVFAGSCGFSLSPMEAAIKLDFPVPEDQTTNTLFSMPFQLSYNNLSSSQISPNPSRSYLFGPVPSRLSQKWQDDRDSQASTCHFCFFHDVWQSPDVRGQLVAQIDSNSFINFIVNEAIKFVNHHR</sequence>
<gene>
    <name evidence="1" type="ORF">H5410_014101</name>
</gene>
<comment type="caution">
    <text evidence="1">The sequence shown here is derived from an EMBL/GenBank/DDBJ whole genome shotgun (WGS) entry which is preliminary data.</text>
</comment>
<evidence type="ECO:0000313" key="1">
    <source>
        <dbReference type="EMBL" id="KAG5614277.1"/>
    </source>
</evidence>
<reference evidence="1 2" key="1">
    <citation type="submission" date="2020-09" db="EMBL/GenBank/DDBJ databases">
        <title>De no assembly of potato wild relative species, Solanum commersonii.</title>
        <authorList>
            <person name="Cho K."/>
        </authorList>
    </citation>
    <scope>NUCLEOTIDE SEQUENCE [LARGE SCALE GENOMIC DNA]</scope>
    <source>
        <strain evidence="1">LZ3.2</strain>
        <tissue evidence="1">Leaf</tissue>
    </source>
</reference>
<dbReference type="Proteomes" id="UP000824120">
    <property type="component" value="Chromosome 3"/>
</dbReference>
<evidence type="ECO:0000313" key="2">
    <source>
        <dbReference type="Proteomes" id="UP000824120"/>
    </source>
</evidence>
<accession>A0A9J5ZPZ0</accession>
<name>A0A9J5ZPZ0_SOLCO</name>
<dbReference type="AlphaFoldDB" id="A0A9J5ZPZ0"/>